<proteinExistence type="inferred from homology"/>
<dbReference type="Pfam" id="PF13531">
    <property type="entry name" value="SBP_bac_11"/>
    <property type="match status" value="1"/>
</dbReference>
<evidence type="ECO:0000313" key="6">
    <source>
        <dbReference type="Proteomes" id="UP001371224"/>
    </source>
</evidence>
<comment type="caution">
    <text evidence="5">The sequence shown here is derived from an EMBL/GenBank/DDBJ whole genome shotgun (WGS) entry which is preliminary data.</text>
</comment>
<evidence type="ECO:0000256" key="3">
    <source>
        <dbReference type="ARBA" id="ARBA00022729"/>
    </source>
</evidence>
<dbReference type="EMBL" id="JBBDGM010000007">
    <property type="protein sequence ID" value="MEJ1088711.1"/>
    <property type="molecule type" value="Genomic_DNA"/>
</dbReference>
<protein>
    <submittedName>
        <fullName evidence="5">Molybdate ABC transporter substrate-binding protein</fullName>
    </submittedName>
</protein>
<keyword evidence="2" id="KW-0479">Metal-binding</keyword>
<organism evidence="5 6">
    <name type="scientific">Microbacterium bandirmense</name>
    <dbReference type="NCBI Taxonomy" id="3122050"/>
    <lineage>
        <taxon>Bacteria</taxon>
        <taxon>Bacillati</taxon>
        <taxon>Actinomycetota</taxon>
        <taxon>Actinomycetes</taxon>
        <taxon>Micrococcales</taxon>
        <taxon>Microbacteriaceae</taxon>
        <taxon>Microbacterium</taxon>
    </lineage>
</organism>
<dbReference type="PIRSF" id="PIRSF004846">
    <property type="entry name" value="ModA"/>
    <property type="match status" value="1"/>
</dbReference>
<dbReference type="PANTHER" id="PTHR30632">
    <property type="entry name" value="MOLYBDATE-BINDING PERIPLASMIC PROTEIN"/>
    <property type="match status" value="1"/>
</dbReference>
<dbReference type="PROSITE" id="PS51257">
    <property type="entry name" value="PROKAR_LIPOPROTEIN"/>
    <property type="match status" value="1"/>
</dbReference>
<dbReference type="InterPro" id="IPR005950">
    <property type="entry name" value="ModA"/>
</dbReference>
<sequence length="261" mass="26392">MRIRAALTLPLLAVLLLAGCSTTASDSVSGEDSEPGTAQPGLSGEVTVFAAASLRTAFDEIAEAFEQQHPNVDVNPIVYDGSSTLVTQLQEGASADVLATADERNMQTLVDADLASDPQLFATNTLVVAVPAGNPAGVDALDDLADVVTVLCAPEVPCGTASMTLLDTAGVTVQAASLEQNVTAVLQKVAAGEADAGLVYATDVAGDDAVESFAPEGADEVVNRYPIVALDGASEAGVAFAEFVRGDEAQQILGGLGFGTP</sequence>
<evidence type="ECO:0000313" key="5">
    <source>
        <dbReference type="EMBL" id="MEJ1088711.1"/>
    </source>
</evidence>
<keyword evidence="3 4" id="KW-0732">Signal</keyword>
<accession>A0ABU8LCK0</accession>
<reference evidence="5 6" key="1">
    <citation type="submission" date="2024-02" db="EMBL/GenBank/DDBJ databases">
        <authorList>
            <person name="Saticioglu I.B."/>
        </authorList>
    </citation>
    <scope>NUCLEOTIDE SEQUENCE [LARGE SCALE GENOMIC DNA]</scope>
    <source>
        <strain evidence="5 6">Mu-80</strain>
    </source>
</reference>
<evidence type="ECO:0000256" key="1">
    <source>
        <dbReference type="ARBA" id="ARBA00009175"/>
    </source>
</evidence>
<gene>
    <name evidence="5" type="primary">modA</name>
    <name evidence="5" type="ORF">WDU99_10320</name>
</gene>
<dbReference type="RefSeq" id="WP_337332368.1">
    <property type="nucleotide sequence ID" value="NZ_JBBDGM010000007.1"/>
</dbReference>
<evidence type="ECO:0000256" key="4">
    <source>
        <dbReference type="SAM" id="SignalP"/>
    </source>
</evidence>
<dbReference type="NCBIfam" id="TIGR01256">
    <property type="entry name" value="modA"/>
    <property type="match status" value="1"/>
</dbReference>
<dbReference type="Proteomes" id="UP001371224">
    <property type="component" value="Unassembled WGS sequence"/>
</dbReference>
<dbReference type="InterPro" id="IPR050682">
    <property type="entry name" value="ModA/WtpA"/>
</dbReference>
<keyword evidence="6" id="KW-1185">Reference proteome</keyword>
<name>A0ABU8LCK0_9MICO</name>
<dbReference type="SUPFAM" id="SSF53850">
    <property type="entry name" value="Periplasmic binding protein-like II"/>
    <property type="match status" value="1"/>
</dbReference>
<feature type="signal peptide" evidence="4">
    <location>
        <begin position="1"/>
        <end position="26"/>
    </location>
</feature>
<dbReference type="PANTHER" id="PTHR30632:SF0">
    <property type="entry name" value="SULFATE-BINDING PROTEIN"/>
    <property type="match status" value="1"/>
</dbReference>
<comment type="similarity">
    <text evidence="1">Belongs to the bacterial solute-binding protein ModA family.</text>
</comment>
<evidence type="ECO:0000256" key="2">
    <source>
        <dbReference type="ARBA" id="ARBA00022723"/>
    </source>
</evidence>
<feature type="chain" id="PRO_5045805888" evidence="4">
    <location>
        <begin position="27"/>
        <end position="261"/>
    </location>
</feature>
<dbReference type="Gene3D" id="3.40.190.10">
    <property type="entry name" value="Periplasmic binding protein-like II"/>
    <property type="match status" value="2"/>
</dbReference>